<dbReference type="SUPFAM" id="SSF57850">
    <property type="entry name" value="RING/U-box"/>
    <property type="match status" value="1"/>
</dbReference>
<dbReference type="InterPro" id="IPR013083">
    <property type="entry name" value="Znf_RING/FYVE/PHD"/>
</dbReference>
<evidence type="ECO:0000256" key="13">
    <source>
        <dbReference type="PROSITE-ProRule" id="PRU00452"/>
    </source>
</evidence>
<reference evidence="16" key="1">
    <citation type="submission" date="2023-01" db="EMBL/GenBank/DDBJ databases">
        <title>Key to firefly adult light organ development and bioluminescence: homeobox transcription factors regulate luciferase expression and transportation to peroxisome.</title>
        <authorList>
            <person name="Fu X."/>
        </authorList>
    </citation>
    <scope>NUCLEOTIDE SEQUENCE [LARGE SCALE GENOMIC DNA]</scope>
</reference>
<evidence type="ECO:0000256" key="12">
    <source>
        <dbReference type="ARBA" id="ARBA00032533"/>
    </source>
</evidence>
<feature type="domain" description="SP-RING-type" evidence="14">
    <location>
        <begin position="124"/>
        <end position="214"/>
    </location>
</feature>
<proteinExistence type="inferred from homology"/>
<dbReference type="InterPro" id="IPR004181">
    <property type="entry name" value="Znf_MIZ"/>
</dbReference>
<dbReference type="EMBL" id="JARPUR010000006">
    <property type="protein sequence ID" value="KAK4874876.1"/>
    <property type="molecule type" value="Genomic_DNA"/>
</dbReference>
<comment type="similarity">
    <text evidence="3">Belongs to the NSE2 family.</text>
</comment>
<dbReference type="GO" id="GO:0061665">
    <property type="term" value="F:SUMO ligase activity"/>
    <property type="evidence" value="ECO:0007669"/>
    <property type="project" value="TreeGrafter"/>
</dbReference>
<dbReference type="PROSITE" id="PS51044">
    <property type="entry name" value="ZF_SP_RING"/>
    <property type="match status" value="1"/>
</dbReference>
<comment type="pathway">
    <text evidence="2">Protein modification; protein sumoylation.</text>
</comment>
<comment type="subcellular location">
    <subcellularLocation>
        <location evidence="1">Nucleus</location>
    </subcellularLocation>
</comment>
<evidence type="ECO:0000256" key="10">
    <source>
        <dbReference type="ARBA" id="ARBA00023242"/>
    </source>
</evidence>
<evidence type="ECO:0000256" key="11">
    <source>
        <dbReference type="ARBA" id="ARBA00031731"/>
    </source>
</evidence>
<dbReference type="GO" id="GO:0008270">
    <property type="term" value="F:zinc ion binding"/>
    <property type="evidence" value="ECO:0007669"/>
    <property type="project" value="UniProtKB-KW"/>
</dbReference>
<sequence>MANLNITKHDDLLKNCIKELHNCLEYVHKYSDNVEEQTNIIKTIAKDYCEIDAEHKRIRNAQEATDQYFQNQDEYTDDVQTIFKKHLEEQPVDTYENHPIWRKINVLENSSEECDDTETSEVSEDEDMFEEGILPTQFEPPIDPITKKAIEDPCKNRKCGHVYEYNTIVDHLNKVKTSNVKPRCPYIGCANKNMNIKLIIKDSVLKQQIVMYNSTRANKSDENVNMTEIL</sequence>
<dbReference type="CDD" id="cd16651">
    <property type="entry name" value="SPL-RING_NSE2"/>
    <property type="match status" value="1"/>
</dbReference>
<evidence type="ECO:0000256" key="1">
    <source>
        <dbReference type="ARBA" id="ARBA00004123"/>
    </source>
</evidence>
<protein>
    <recommendedName>
        <fullName evidence="4">E3 SUMO-protein ligase NSE2</fullName>
    </recommendedName>
    <alternativeName>
        <fullName evidence="11">E3 SUMO-protein transferase NSE2</fullName>
    </alternativeName>
    <alternativeName>
        <fullName evidence="12">Non-structural maintenance of chromosomes element 2 homolog</fullName>
    </alternativeName>
</protein>
<keyword evidence="5" id="KW-0808">Transferase</keyword>
<dbReference type="GO" id="GO:0000724">
    <property type="term" value="P:double-strand break repair via homologous recombination"/>
    <property type="evidence" value="ECO:0007669"/>
    <property type="project" value="InterPro"/>
</dbReference>
<evidence type="ECO:0000256" key="5">
    <source>
        <dbReference type="ARBA" id="ARBA00022679"/>
    </source>
</evidence>
<name>A0AAN7S7D9_9COLE</name>
<dbReference type="GO" id="GO:0030915">
    <property type="term" value="C:Smc5-Smc6 complex"/>
    <property type="evidence" value="ECO:0007669"/>
    <property type="project" value="InterPro"/>
</dbReference>
<evidence type="ECO:0000256" key="4">
    <source>
        <dbReference type="ARBA" id="ARBA00020923"/>
    </source>
</evidence>
<dbReference type="Gene3D" id="3.30.40.10">
    <property type="entry name" value="Zinc/RING finger domain, C3HC4 (zinc finger)"/>
    <property type="match status" value="1"/>
</dbReference>
<dbReference type="InterPro" id="IPR026846">
    <property type="entry name" value="Nse2(Mms21)"/>
</dbReference>
<dbReference type="Proteomes" id="UP001353858">
    <property type="component" value="Unassembled WGS sequence"/>
</dbReference>
<keyword evidence="8" id="KW-0833">Ubl conjugation pathway</keyword>
<keyword evidence="7 13" id="KW-0863">Zinc-finger</keyword>
<gene>
    <name evidence="15" type="ORF">RN001_014236</name>
</gene>
<evidence type="ECO:0000256" key="7">
    <source>
        <dbReference type="ARBA" id="ARBA00022771"/>
    </source>
</evidence>
<dbReference type="GO" id="GO:0005634">
    <property type="term" value="C:nucleus"/>
    <property type="evidence" value="ECO:0007669"/>
    <property type="project" value="UniProtKB-SubCell"/>
</dbReference>
<keyword evidence="16" id="KW-1185">Reference proteome</keyword>
<dbReference type="GO" id="GO:0016925">
    <property type="term" value="P:protein sumoylation"/>
    <property type="evidence" value="ECO:0007669"/>
    <property type="project" value="TreeGrafter"/>
</dbReference>
<evidence type="ECO:0000313" key="16">
    <source>
        <dbReference type="Proteomes" id="UP001353858"/>
    </source>
</evidence>
<evidence type="ECO:0000256" key="2">
    <source>
        <dbReference type="ARBA" id="ARBA00004718"/>
    </source>
</evidence>
<evidence type="ECO:0000259" key="14">
    <source>
        <dbReference type="PROSITE" id="PS51044"/>
    </source>
</evidence>
<evidence type="ECO:0000256" key="9">
    <source>
        <dbReference type="ARBA" id="ARBA00022833"/>
    </source>
</evidence>
<evidence type="ECO:0000256" key="6">
    <source>
        <dbReference type="ARBA" id="ARBA00022723"/>
    </source>
</evidence>
<keyword evidence="10" id="KW-0539">Nucleus</keyword>
<dbReference type="Pfam" id="PF11789">
    <property type="entry name" value="zf-Nse"/>
    <property type="match status" value="1"/>
</dbReference>
<evidence type="ECO:0000256" key="8">
    <source>
        <dbReference type="ARBA" id="ARBA00022786"/>
    </source>
</evidence>
<evidence type="ECO:0000313" key="15">
    <source>
        <dbReference type="EMBL" id="KAK4874876.1"/>
    </source>
</evidence>
<keyword evidence="6" id="KW-0479">Metal-binding</keyword>
<comment type="caution">
    <text evidence="15">The sequence shown here is derived from an EMBL/GenBank/DDBJ whole genome shotgun (WGS) entry which is preliminary data.</text>
</comment>
<evidence type="ECO:0000256" key="3">
    <source>
        <dbReference type="ARBA" id="ARBA00008212"/>
    </source>
</evidence>
<keyword evidence="9" id="KW-0862">Zinc</keyword>
<dbReference type="PANTHER" id="PTHR21330:SF1">
    <property type="entry name" value="E3 SUMO-PROTEIN LIGASE NSE2"/>
    <property type="match status" value="1"/>
</dbReference>
<dbReference type="PANTHER" id="PTHR21330">
    <property type="entry name" value="E3 SUMO-PROTEIN LIGASE NSE2"/>
    <property type="match status" value="1"/>
</dbReference>
<dbReference type="AlphaFoldDB" id="A0AAN7S7D9"/>
<accession>A0AAN7S7D9</accession>
<organism evidence="15 16">
    <name type="scientific">Aquatica leii</name>
    <dbReference type="NCBI Taxonomy" id="1421715"/>
    <lineage>
        <taxon>Eukaryota</taxon>
        <taxon>Metazoa</taxon>
        <taxon>Ecdysozoa</taxon>
        <taxon>Arthropoda</taxon>
        <taxon>Hexapoda</taxon>
        <taxon>Insecta</taxon>
        <taxon>Pterygota</taxon>
        <taxon>Neoptera</taxon>
        <taxon>Endopterygota</taxon>
        <taxon>Coleoptera</taxon>
        <taxon>Polyphaga</taxon>
        <taxon>Elateriformia</taxon>
        <taxon>Elateroidea</taxon>
        <taxon>Lampyridae</taxon>
        <taxon>Luciolinae</taxon>
        <taxon>Aquatica</taxon>
    </lineage>
</organism>